<keyword evidence="4" id="KW-1185">Reference proteome</keyword>
<dbReference type="NCBIfam" id="NF037970">
    <property type="entry name" value="vanZ_1"/>
    <property type="match status" value="1"/>
</dbReference>
<dbReference type="EMBL" id="CP034791">
    <property type="protein sequence ID" value="AZT89325.1"/>
    <property type="molecule type" value="Genomic_DNA"/>
</dbReference>
<evidence type="ECO:0000259" key="2">
    <source>
        <dbReference type="Pfam" id="PF04892"/>
    </source>
</evidence>
<keyword evidence="1" id="KW-0812">Transmembrane</keyword>
<name>A0A3T0D2B6_9FIRM</name>
<organism evidence="3 4">
    <name type="scientific">Caldicellulosiruptor changbaiensis</name>
    <dbReference type="NCBI Taxonomy" id="1222016"/>
    <lineage>
        <taxon>Bacteria</taxon>
        <taxon>Bacillati</taxon>
        <taxon>Bacillota</taxon>
        <taxon>Bacillota incertae sedis</taxon>
        <taxon>Caldicellulosiruptorales</taxon>
        <taxon>Caldicellulosiruptoraceae</taxon>
        <taxon>Caldicellulosiruptor</taxon>
    </lineage>
</organism>
<dbReference type="PIRSF" id="PIRSF019083">
    <property type="entry name" value="UCP019083_VanZ"/>
    <property type="match status" value="1"/>
</dbReference>
<sequence length="164" mass="18693">MKRKIYIRWTLVFVWMAVIFYFSSQEGAISHQKSFSIALFIERIIEALAGKDIITAANRKGFEFLIRKIAHVTEYFILCMLFYGAFFETNKSSKKSAILSAIFSVLYAISDEFHQIFVFGRGPSPVDVLIDSIGIFGYLGIRSMKGKLNKTMKMNCDENKGEGL</sequence>
<feature type="transmembrane region" description="Helical" evidence="1">
    <location>
        <begin position="5"/>
        <end position="23"/>
    </location>
</feature>
<evidence type="ECO:0000313" key="3">
    <source>
        <dbReference type="EMBL" id="AZT89325.1"/>
    </source>
</evidence>
<dbReference type="Proteomes" id="UP000282930">
    <property type="component" value="Chromosome"/>
</dbReference>
<dbReference type="InterPro" id="IPR016747">
    <property type="entry name" value="Phosphotransbutyrylase"/>
</dbReference>
<dbReference type="KEGG" id="ccha:ELD05_00725"/>
<keyword evidence="1" id="KW-1133">Transmembrane helix</keyword>
<dbReference type="RefSeq" id="WP_127350948.1">
    <property type="nucleotide sequence ID" value="NZ_CP034791.1"/>
</dbReference>
<dbReference type="AlphaFoldDB" id="A0A3T0D2B6"/>
<dbReference type="Pfam" id="PF04892">
    <property type="entry name" value="VanZ"/>
    <property type="match status" value="1"/>
</dbReference>
<accession>A0A3T0D2B6</accession>
<evidence type="ECO:0000256" key="1">
    <source>
        <dbReference type="SAM" id="Phobius"/>
    </source>
</evidence>
<dbReference type="InterPro" id="IPR006976">
    <property type="entry name" value="VanZ-like"/>
</dbReference>
<feature type="transmembrane region" description="Helical" evidence="1">
    <location>
        <begin position="69"/>
        <end position="86"/>
    </location>
</feature>
<gene>
    <name evidence="3" type="ORF">ELD05_00725</name>
</gene>
<proteinExistence type="predicted"/>
<keyword evidence="1" id="KW-0472">Membrane</keyword>
<evidence type="ECO:0000313" key="4">
    <source>
        <dbReference type="Proteomes" id="UP000282930"/>
    </source>
</evidence>
<feature type="domain" description="VanZ-like" evidence="2">
    <location>
        <begin position="9"/>
        <end position="136"/>
    </location>
</feature>
<reference evidence="3 4" key="1">
    <citation type="submission" date="2018-12" db="EMBL/GenBank/DDBJ databases">
        <title>Genome sequence from the cellulolytic species, Caldicellulosiruptor changbaiensis.</title>
        <authorList>
            <person name="Blumer-Schuette S.E."/>
            <person name="Mendoza C."/>
        </authorList>
    </citation>
    <scope>NUCLEOTIDE SEQUENCE [LARGE SCALE GENOMIC DNA]</scope>
    <source>
        <strain evidence="3 4">CBS-Z</strain>
    </source>
</reference>
<protein>
    <submittedName>
        <fullName evidence="3">Teicoplanin resistance protein VanZ</fullName>
    </submittedName>
</protein>